<evidence type="ECO:0000256" key="1">
    <source>
        <dbReference type="SAM" id="MobiDB-lite"/>
    </source>
</evidence>
<dbReference type="GO" id="GO:0006826">
    <property type="term" value="P:iron ion transport"/>
    <property type="evidence" value="ECO:0007669"/>
    <property type="project" value="InterPro"/>
</dbReference>
<dbReference type="Gene3D" id="3.40.1570.10">
    <property type="entry name" value="HemS/ChuS/ChuX like domains"/>
    <property type="match status" value="2"/>
</dbReference>
<reference evidence="3 4" key="1">
    <citation type="submission" date="2017-07" db="EMBL/GenBank/DDBJ databases">
        <title>Acidovorax KNDSW TSA 6 genome sequence and assembly.</title>
        <authorList>
            <person name="Mayilraj S."/>
        </authorList>
    </citation>
    <scope>NUCLEOTIDE SEQUENCE [LARGE SCALE GENOMIC DNA]</scope>
    <source>
        <strain evidence="3 4">KNDSW-TSA6</strain>
    </source>
</reference>
<comment type="caution">
    <text evidence="3">The sequence shown here is derived from an EMBL/GenBank/DDBJ whole genome shotgun (WGS) entry which is preliminary data.</text>
</comment>
<dbReference type="Proteomes" id="UP000215441">
    <property type="component" value="Unassembled WGS sequence"/>
</dbReference>
<dbReference type="InterPro" id="IPR053733">
    <property type="entry name" value="Heme_Transport_Util_sf"/>
</dbReference>
<feature type="domain" description="Haemin-degrading HemS/ChuX" evidence="2">
    <location>
        <begin position="233"/>
        <end position="369"/>
    </location>
</feature>
<dbReference type="EMBL" id="NOIG01000001">
    <property type="protein sequence ID" value="OYD52282.1"/>
    <property type="molecule type" value="Genomic_DNA"/>
</dbReference>
<accession>A0A235ETC9</accession>
<dbReference type="CDD" id="cd16830">
    <property type="entry name" value="HemS-like_N"/>
    <property type="match status" value="1"/>
</dbReference>
<protein>
    <submittedName>
        <fullName evidence="3">Hemin-degrading factor</fullName>
    </submittedName>
</protein>
<organism evidence="3 4">
    <name type="scientific">Acidovorax kalamii</name>
    <dbReference type="NCBI Taxonomy" id="2004485"/>
    <lineage>
        <taxon>Bacteria</taxon>
        <taxon>Pseudomonadati</taxon>
        <taxon>Pseudomonadota</taxon>
        <taxon>Betaproteobacteria</taxon>
        <taxon>Burkholderiales</taxon>
        <taxon>Comamonadaceae</taxon>
        <taxon>Acidovorax</taxon>
    </lineage>
</organism>
<feature type="domain" description="Haemin-degrading HemS/ChuX" evidence="2">
    <location>
        <begin position="45"/>
        <end position="183"/>
    </location>
</feature>
<evidence type="ECO:0000313" key="3">
    <source>
        <dbReference type="EMBL" id="OYD52282.1"/>
    </source>
</evidence>
<gene>
    <name evidence="3" type="ORF">CBY09_02015</name>
</gene>
<keyword evidence="4" id="KW-1185">Reference proteome</keyword>
<evidence type="ECO:0000313" key="4">
    <source>
        <dbReference type="Proteomes" id="UP000215441"/>
    </source>
</evidence>
<dbReference type="OrthoDB" id="316630at2"/>
<evidence type="ECO:0000259" key="2">
    <source>
        <dbReference type="Pfam" id="PF05171"/>
    </source>
</evidence>
<proteinExistence type="predicted"/>
<dbReference type="RefSeq" id="WP_094285845.1">
    <property type="nucleotide sequence ID" value="NZ_NOIG01000001.1"/>
</dbReference>
<name>A0A235ETC9_9BURK</name>
<feature type="region of interest" description="Disordered" evidence="1">
    <location>
        <begin position="1"/>
        <end position="21"/>
    </location>
</feature>
<dbReference type="Pfam" id="PF05171">
    <property type="entry name" value="HemS"/>
    <property type="match status" value="2"/>
</dbReference>
<dbReference type="CDD" id="cd16831">
    <property type="entry name" value="HemS-like_C"/>
    <property type="match status" value="1"/>
</dbReference>
<feature type="compositionally biased region" description="Pro residues" evidence="1">
    <location>
        <begin position="9"/>
        <end position="18"/>
    </location>
</feature>
<dbReference type="SUPFAM" id="SSF144064">
    <property type="entry name" value="Heme iron utilization protein-like"/>
    <property type="match status" value="1"/>
</dbReference>
<dbReference type="InterPro" id="IPR007845">
    <property type="entry name" value="HemS/ChuX_dom"/>
</dbReference>
<dbReference type="AlphaFoldDB" id="A0A235ETC9"/>
<sequence>MNAAVTNPPSAPAHPPQAAPDIRERFAAARAEGKRAKDAAESLGLSEGAAVAAHAGEHGHPLKAQPLQGSWLELLQALEACGPLMALTRNEGTVHEKTGVYRHVSATGPVGIALGEDIDLRLFFAQWHAGFAVTELAHDAAQDPTKPPSRSLQFYNAQGRAVHKIFTRDATDLAAFDAVVSRFVQPSAGYVFGPKPAPATVLPDADIDAEGLREAWAAMQDTHEFFGLTKKFGVERQQSFRLVEGQFAWRAAPQAVARLLDEAAVDGLPIMVFVGSGGCIQIHTGPVRNIQPLDTPRAQWINVLDAGFNLHLRTDMIASVWVVEKPTADGVVTSVEAFDHAGELMAMFFGARKPGKPELQGWRDLVARLPGVQELAHAA</sequence>